<dbReference type="Gene3D" id="3.40.50.2000">
    <property type="entry name" value="Glycogen Phosphorylase B"/>
    <property type="match status" value="2"/>
</dbReference>
<dbReference type="PANTHER" id="PTHR45947:SF3">
    <property type="entry name" value="SULFOQUINOVOSYL TRANSFERASE SQD2"/>
    <property type="match status" value="1"/>
</dbReference>
<dbReference type="AlphaFoldDB" id="X1EJ99"/>
<dbReference type="SUPFAM" id="SSF53756">
    <property type="entry name" value="UDP-Glycosyltransferase/glycogen phosphorylase"/>
    <property type="match status" value="1"/>
</dbReference>
<sequence>YKIITYIRKNKIDIVHTHTINMQIWGSIAAKLTGRKIIEHVHDHRYVAPDECRKARYIGRHYYYMKYFLKLSDAVIVLTEGNIDCIRRNNYYPDRKVKKILNGIPVENLQKPDEDKKKIFKKNFGLSPDSKVILTHCRISPGKNIDLIMRIAPRLCRDYADIIFLIAGDGPLYDKFVKECKEKKIDTCIRFIGFHPESHKLLSLADIYLFPSLLELHSLSILEAMGMGLPVLISKDVGSNNDCITSWQEGVLLDPFSDAVWIEAIL</sequence>
<accession>X1EJ99</accession>
<feature type="non-terminal residue" evidence="3">
    <location>
        <position position="1"/>
    </location>
</feature>
<dbReference type="EMBL" id="BART01029607">
    <property type="protein sequence ID" value="GAH08728.1"/>
    <property type="molecule type" value="Genomic_DNA"/>
</dbReference>
<dbReference type="InterPro" id="IPR001296">
    <property type="entry name" value="Glyco_trans_1"/>
</dbReference>
<feature type="non-terminal residue" evidence="3">
    <location>
        <position position="266"/>
    </location>
</feature>
<protein>
    <recommendedName>
        <fullName evidence="4">Glycosyl transferase family 1 domain-containing protein</fullName>
    </recommendedName>
</protein>
<evidence type="ECO:0000259" key="1">
    <source>
        <dbReference type="Pfam" id="PF00534"/>
    </source>
</evidence>
<proteinExistence type="predicted"/>
<comment type="caution">
    <text evidence="3">The sequence shown here is derived from an EMBL/GenBank/DDBJ whole genome shotgun (WGS) entry which is preliminary data.</text>
</comment>
<dbReference type="GO" id="GO:0016757">
    <property type="term" value="F:glycosyltransferase activity"/>
    <property type="evidence" value="ECO:0007669"/>
    <property type="project" value="InterPro"/>
</dbReference>
<name>X1EJ99_9ZZZZ</name>
<feature type="domain" description="Glycosyltransferase subfamily 4-like N-terminal" evidence="2">
    <location>
        <begin position="3"/>
        <end position="107"/>
    </location>
</feature>
<dbReference type="Pfam" id="PF13439">
    <property type="entry name" value="Glyco_transf_4"/>
    <property type="match status" value="1"/>
</dbReference>
<feature type="domain" description="Glycosyl transferase family 1" evidence="1">
    <location>
        <begin position="118"/>
        <end position="265"/>
    </location>
</feature>
<dbReference type="InterPro" id="IPR028098">
    <property type="entry name" value="Glyco_trans_4-like_N"/>
</dbReference>
<dbReference type="PANTHER" id="PTHR45947">
    <property type="entry name" value="SULFOQUINOVOSYL TRANSFERASE SQD2"/>
    <property type="match status" value="1"/>
</dbReference>
<reference evidence="3" key="1">
    <citation type="journal article" date="2014" name="Front. Microbiol.">
        <title>High frequency of phylogenetically diverse reductive dehalogenase-homologous genes in deep subseafloor sedimentary metagenomes.</title>
        <authorList>
            <person name="Kawai M."/>
            <person name="Futagami T."/>
            <person name="Toyoda A."/>
            <person name="Takaki Y."/>
            <person name="Nishi S."/>
            <person name="Hori S."/>
            <person name="Arai W."/>
            <person name="Tsubouchi T."/>
            <person name="Morono Y."/>
            <person name="Uchiyama I."/>
            <person name="Ito T."/>
            <person name="Fujiyama A."/>
            <person name="Inagaki F."/>
            <person name="Takami H."/>
        </authorList>
    </citation>
    <scope>NUCLEOTIDE SEQUENCE</scope>
    <source>
        <strain evidence="3">Expedition CK06-06</strain>
    </source>
</reference>
<dbReference type="InterPro" id="IPR050194">
    <property type="entry name" value="Glycosyltransferase_grp1"/>
</dbReference>
<dbReference type="Pfam" id="PF00534">
    <property type="entry name" value="Glycos_transf_1"/>
    <property type="match status" value="1"/>
</dbReference>
<evidence type="ECO:0000259" key="2">
    <source>
        <dbReference type="Pfam" id="PF13439"/>
    </source>
</evidence>
<organism evidence="3">
    <name type="scientific">marine sediment metagenome</name>
    <dbReference type="NCBI Taxonomy" id="412755"/>
    <lineage>
        <taxon>unclassified sequences</taxon>
        <taxon>metagenomes</taxon>
        <taxon>ecological metagenomes</taxon>
    </lineage>
</organism>
<evidence type="ECO:0008006" key="4">
    <source>
        <dbReference type="Google" id="ProtNLM"/>
    </source>
</evidence>
<gene>
    <name evidence="3" type="ORF">S01H4_51902</name>
</gene>
<evidence type="ECO:0000313" key="3">
    <source>
        <dbReference type="EMBL" id="GAH08728.1"/>
    </source>
</evidence>